<keyword evidence="3" id="KW-0731">Sigma factor</keyword>
<proteinExistence type="inferred from homology"/>
<dbReference type="Gene3D" id="1.10.1740.10">
    <property type="match status" value="1"/>
</dbReference>
<dbReference type="Pfam" id="PF08281">
    <property type="entry name" value="Sigma70_r4_2"/>
    <property type="match status" value="1"/>
</dbReference>
<dbReference type="InterPro" id="IPR013325">
    <property type="entry name" value="RNA_pol_sigma_r2"/>
</dbReference>
<organism evidence="7 8">
    <name type="scientific">Teredinibacter turnerae (strain ATCC 39867 / T7901)</name>
    <dbReference type="NCBI Taxonomy" id="377629"/>
    <lineage>
        <taxon>Bacteria</taxon>
        <taxon>Pseudomonadati</taxon>
        <taxon>Pseudomonadota</taxon>
        <taxon>Gammaproteobacteria</taxon>
        <taxon>Cellvibrionales</taxon>
        <taxon>Cellvibrionaceae</taxon>
        <taxon>Teredinibacter</taxon>
    </lineage>
</organism>
<dbReference type="NCBIfam" id="TIGR02937">
    <property type="entry name" value="sigma70-ECF"/>
    <property type="match status" value="1"/>
</dbReference>
<reference evidence="7 8" key="1">
    <citation type="journal article" date="2009" name="PLoS ONE">
        <title>The complete genome of Teredinibacter turnerae T7901: an intracellular endosymbiont of marine wood-boring bivalves (shipworms).</title>
        <authorList>
            <person name="Yang J.C."/>
            <person name="Madupu R."/>
            <person name="Durkin A.S."/>
            <person name="Ekborg N.A."/>
            <person name="Pedamallu C.S."/>
            <person name="Hostetler J.B."/>
            <person name="Radune D."/>
            <person name="Toms B.S."/>
            <person name="Henrissat B."/>
            <person name="Coutinho P.M."/>
            <person name="Schwarz S."/>
            <person name="Field L."/>
            <person name="Trindade-Silva A.E."/>
            <person name="Soares C.A.G."/>
            <person name="Elshahawi S."/>
            <person name="Hanora A."/>
            <person name="Schmidt E.W."/>
            <person name="Haygood M.G."/>
            <person name="Posfai J."/>
            <person name="Benner J."/>
            <person name="Madinger C."/>
            <person name="Nove J."/>
            <person name="Anton B."/>
            <person name="Chaudhary K."/>
            <person name="Foster J."/>
            <person name="Holman A."/>
            <person name="Kumar S."/>
            <person name="Lessard P.A."/>
            <person name="Luyten Y.A."/>
            <person name="Slatko B."/>
            <person name="Wood N."/>
            <person name="Wu B."/>
            <person name="Teplitski M."/>
            <person name="Mougous J.D."/>
            <person name="Ward N."/>
            <person name="Eisen J.A."/>
            <person name="Badger J.H."/>
            <person name="Distel D.L."/>
        </authorList>
    </citation>
    <scope>NUCLEOTIDE SEQUENCE [LARGE SCALE GENOMIC DNA]</scope>
    <source>
        <strain evidence="8">ATCC 39867 / T7901</strain>
    </source>
</reference>
<evidence type="ECO:0000256" key="1">
    <source>
        <dbReference type="ARBA" id="ARBA00010641"/>
    </source>
</evidence>
<accession>C5BRA0</accession>
<evidence type="ECO:0000259" key="6">
    <source>
        <dbReference type="Pfam" id="PF08281"/>
    </source>
</evidence>
<dbReference type="InterPro" id="IPR014284">
    <property type="entry name" value="RNA_pol_sigma-70_dom"/>
</dbReference>
<dbReference type="SUPFAM" id="SSF88659">
    <property type="entry name" value="Sigma3 and sigma4 domains of RNA polymerase sigma factors"/>
    <property type="match status" value="1"/>
</dbReference>
<dbReference type="EMBL" id="CP001614">
    <property type="protein sequence ID" value="ACR11761.1"/>
    <property type="molecule type" value="Genomic_DNA"/>
</dbReference>
<dbReference type="SUPFAM" id="SSF88946">
    <property type="entry name" value="Sigma2 domain of RNA polymerase sigma factors"/>
    <property type="match status" value="1"/>
</dbReference>
<feature type="domain" description="RNA polymerase sigma factor 70 region 4 type 2" evidence="6">
    <location>
        <begin position="135"/>
        <end position="186"/>
    </location>
</feature>
<sequence length="192" mass="21924">MATVENRKPEQIQHLNDIKAVADTRDRKAFERLFDHFVPLLRAFSLSAQPGAYILADEVAQEVMIKVWKKAHTYNPDVASVSTWIFTLARNARIDYLRKNSRHQSDIDPENVWGDLVDEGNDPFLAAQQKRNETMIRDSLAELPEEQKTALMKVYMEGKTHKEVATDLGLPLGTVKSRIRLALHKMAISVTR</sequence>
<dbReference type="OrthoDB" id="9784272at2"/>
<dbReference type="PANTHER" id="PTHR43133">
    <property type="entry name" value="RNA POLYMERASE ECF-TYPE SIGMA FACTO"/>
    <property type="match status" value="1"/>
</dbReference>
<dbReference type="InterPro" id="IPR039425">
    <property type="entry name" value="RNA_pol_sigma-70-like"/>
</dbReference>
<dbReference type="GO" id="GO:0003677">
    <property type="term" value="F:DNA binding"/>
    <property type="evidence" value="ECO:0007669"/>
    <property type="project" value="InterPro"/>
</dbReference>
<comment type="similarity">
    <text evidence="1">Belongs to the sigma-70 factor family. ECF subfamily.</text>
</comment>
<protein>
    <submittedName>
        <fullName evidence="7">RNA polymerase sigma factor, sigma-70 family</fullName>
    </submittedName>
</protein>
<dbReference type="KEGG" id="ttu:TERTU_3474"/>
<dbReference type="eggNOG" id="COG1595">
    <property type="taxonomic scope" value="Bacteria"/>
</dbReference>
<dbReference type="InterPro" id="IPR013249">
    <property type="entry name" value="RNA_pol_sigma70_r4_t2"/>
</dbReference>
<evidence type="ECO:0000256" key="4">
    <source>
        <dbReference type="ARBA" id="ARBA00023163"/>
    </source>
</evidence>
<dbReference type="InterPro" id="IPR036388">
    <property type="entry name" value="WH-like_DNA-bd_sf"/>
</dbReference>
<gene>
    <name evidence="7" type="ordered locus">TERTU_3474</name>
</gene>
<dbReference type="Pfam" id="PF04542">
    <property type="entry name" value="Sigma70_r2"/>
    <property type="match status" value="1"/>
</dbReference>
<dbReference type="InterPro" id="IPR007627">
    <property type="entry name" value="RNA_pol_sigma70_r2"/>
</dbReference>
<dbReference type="CDD" id="cd06171">
    <property type="entry name" value="Sigma70_r4"/>
    <property type="match status" value="1"/>
</dbReference>
<dbReference type="PANTHER" id="PTHR43133:SF62">
    <property type="entry name" value="RNA POLYMERASE SIGMA FACTOR SIGZ"/>
    <property type="match status" value="1"/>
</dbReference>
<dbReference type="AlphaFoldDB" id="C5BRA0"/>
<feature type="domain" description="RNA polymerase sigma-70 region 2" evidence="5">
    <location>
        <begin position="33"/>
        <end position="102"/>
    </location>
</feature>
<evidence type="ECO:0000313" key="8">
    <source>
        <dbReference type="Proteomes" id="UP000009080"/>
    </source>
</evidence>
<dbReference type="STRING" id="377629.TERTU_3474"/>
<dbReference type="Gene3D" id="1.10.10.10">
    <property type="entry name" value="Winged helix-like DNA-binding domain superfamily/Winged helix DNA-binding domain"/>
    <property type="match status" value="1"/>
</dbReference>
<keyword evidence="4" id="KW-0804">Transcription</keyword>
<evidence type="ECO:0000256" key="2">
    <source>
        <dbReference type="ARBA" id="ARBA00023015"/>
    </source>
</evidence>
<name>C5BRA0_TERTT</name>
<dbReference type="InterPro" id="IPR013324">
    <property type="entry name" value="RNA_pol_sigma_r3/r4-like"/>
</dbReference>
<dbReference type="HOGENOM" id="CLU_047691_9_3_6"/>
<keyword evidence="2" id="KW-0805">Transcription regulation</keyword>
<dbReference type="GO" id="GO:0016987">
    <property type="term" value="F:sigma factor activity"/>
    <property type="evidence" value="ECO:0007669"/>
    <property type="project" value="UniProtKB-KW"/>
</dbReference>
<dbReference type="GO" id="GO:0006352">
    <property type="term" value="P:DNA-templated transcription initiation"/>
    <property type="evidence" value="ECO:0007669"/>
    <property type="project" value="InterPro"/>
</dbReference>
<evidence type="ECO:0000259" key="5">
    <source>
        <dbReference type="Pfam" id="PF04542"/>
    </source>
</evidence>
<dbReference type="Proteomes" id="UP000009080">
    <property type="component" value="Chromosome"/>
</dbReference>
<keyword evidence="8" id="KW-1185">Reference proteome</keyword>
<evidence type="ECO:0000256" key="3">
    <source>
        <dbReference type="ARBA" id="ARBA00023082"/>
    </source>
</evidence>
<evidence type="ECO:0000313" key="7">
    <source>
        <dbReference type="EMBL" id="ACR11761.1"/>
    </source>
</evidence>
<dbReference type="RefSeq" id="WP_015817872.1">
    <property type="nucleotide sequence ID" value="NC_012997.1"/>
</dbReference>